<dbReference type="eggNOG" id="KOG1605">
    <property type="taxonomic scope" value="Eukaryota"/>
</dbReference>
<evidence type="ECO:0000313" key="3">
    <source>
        <dbReference type="Proteomes" id="UP000005666"/>
    </source>
</evidence>
<proteinExistence type="predicted"/>
<dbReference type="NCBIfam" id="TIGR02251">
    <property type="entry name" value="HIF-SF_euk"/>
    <property type="match status" value="1"/>
</dbReference>
<keyword evidence="3" id="KW-1185">Reference proteome</keyword>
<dbReference type="Proteomes" id="UP000005666">
    <property type="component" value="Chromosome 5"/>
</dbReference>
<dbReference type="EMBL" id="HE612860">
    <property type="protein sequence ID" value="CCE63397.1"/>
    <property type="molecule type" value="Genomic_DNA"/>
</dbReference>
<gene>
    <name evidence="2" type="primary">TPHA0E03070</name>
    <name evidence="2" type="ordered locus">TPHA_0E03070</name>
</gene>
<reference evidence="2 3" key="1">
    <citation type="journal article" date="2011" name="Proc. Natl. Acad. Sci. U.S.A.">
        <title>Evolutionary erosion of yeast sex chromosomes by mating-type switching accidents.</title>
        <authorList>
            <person name="Gordon J.L."/>
            <person name="Armisen D."/>
            <person name="Proux-Wera E."/>
            <person name="Oheigeartaigh S.S."/>
            <person name="Byrne K.P."/>
            <person name="Wolfe K.H."/>
        </authorList>
    </citation>
    <scope>NUCLEOTIDE SEQUENCE [LARGE SCALE GENOMIC DNA]</scope>
    <source>
        <strain evidence="3">ATCC 24235 / CBS 4417 / NBRC 1672 / NRRL Y-8282 / UCD 70-5</strain>
    </source>
</reference>
<dbReference type="OrthoDB" id="277011at2759"/>
<feature type="domain" description="FCP1 homology" evidence="1">
    <location>
        <begin position="319"/>
        <end position="478"/>
    </location>
</feature>
<dbReference type="KEGG" id="tpf:TPHA_0E03070"/>
<dbReference type="GeneID" id="11531438"/>
<dbReference type="InterPro" id="IPR023214">
    <property type="entry name" value="HAD_sf"/>
</dbReference>
<dbReference type="AlphaFoldDB" id="G8BU19"/>
<dbReference type="RefSeq" id="XP_003685831.1">
    <property type="nucleotide sequence ID" value="XM_003685783.1"/>
</dbReference>
<organism evidence="2 3">
    <name type="scientific">Tetrapisispora phaffii (strain ATCC 24235 / CBS 4417 / NBRC 1672 / NRRL Y-8282 / UCD 70-5)</name>
    <name type="common">Yeast</name>
    <name type="synonym">Fabospora phaffii</name>
    <dbReference type="NCBI Taxonomy" id="1071381"/>
    <lineage>
        <taxon>Eukaryota</taxon>
        <taxon>Fungi</taxon>
        <taxon>Dikarya</taxon>
        <taxon>Ascomycota</taxon>
        <taxon>Saccharomycotina</taxon>
        <taxon>Saccharomycetes</taxon>
        <taxon>Saccharomycetales</taxon>
        <taxon>Saccharomycetaceae</taxon>
        <taxon>Tetrapisispora</taxon>
    </lineage>
</organism>
<dbReference type="InterPro" id="IPR050365">
    <property type="entry name" value="TIM50"/>
</dbReference>
<evidence type="ECO:0000259" key="1">
    <source>
        <dbReference type="PROSITE" id="PS50969"/>
    </source>
</evidence>
<protein>
    <recommendedName>
        <fullName evidence="1">FCP1 homology domain-containing protein</fullName>
    </recommendedName>
</protein>
<dbReference type="FunFam" id="3.40.50.1000:FF:000093">
    <property type="entry name" value="NLI interacting factor-like phosphatase family protein"/>
    <property type="match status" value="1"/>
</dbReference>
<dbReference type="PROSITE" id="PS50969">
    <property type="entry name" value="FCP1"/>
    <property type="match status" value="1"/>
</dbReference>
<sequence length="494" mass="55000">MGQSSSIFCCTTIDKHENNLSKEINKNKNIERITSMSAIKINNNTAQSHGTAHVANDVSNLSFVDKEVNKKLKESNHGIPDENITNSKLDNFDSLENKKRNNTSIIANERLNSTSTDISNKKNRYENISKINSKKFSGNNDSSVNNTSVILNENEDSDIDEYDDINKEKNDSYTYESKVIGNIAYDGLDIDGSSVETFITTENDPINIITNGSDSASDSNSHAIITTETATSSMSLSDSSSIQAQEANIPEFSSANSNSVVTQVNQNDPVMNNMSLNYAEINENNKMIDGNLIDLSKLQANQVSATGYETLLAPKEIKRFGRKKCLILDLDETLVHSSFKYVDSADFVIPVTIDNQTHHVYVIKRPGVDEFLKRVSELYEVVVFTASVSRYGDPLLNILDPANTIIHHRLFRESCYTYEGNYVKNLSQLGRPLNEIIILDNSPASYIFHPQHAIPISSWFSDIHDNELLDILPLLDNLANPDVLDVGNILDVTI</sequence>
<dbReference type="STRING" id="1071381.G8BU19"/>
<dbReference type="HOGENOM" id="CLU_020262_1_2_1"/>
<dbReference type="GO" id="GO:0016791">
    <property type="term" value="F:phosphatase activity"/>
    <property type="evidence" value="ECO:0007669"/>
    <property type="project" value="InterPro"/>
</dbReference>
<dbReference type="SMART" id="SM00577">
    <property type="entry name" value="CPDc"/>
    <property type="match status" value="1"/>
</dbReference>
<name>G8BU19_TETPH</name>
<evidence type="ECO:0000313" key="2">
    <source>
        <dbReference type="EMBL" id="CCE63397.1"/>
    </source>
</evidence>
<accession>G8BU19</accession>
<dbReference type="CDD" id="cd07521">
    <property type="entry name" value="HAD_FCP1-like"/>
    <property type="match status" value="1"/>
</dbReference>
<dbReference type="InterPro" id="IPR036412">
    <property type="entry name" value="HAD-like_sf"/>
</dbReference>
<dbReference type="Pfam" id="PF03031">
    <property type="entry name" value="NIF"/>
    <property type="match status" value="1"/>
</dbReference>
<dbReference type="Gene3D" id="3.40.50.1000">
    <property type="entry name" value="HAD superfamily/HAD-like"/>
    <property type="match status" value="1"/>
</dbReference>
<dbReference type="PANTHER" id="PTHR12210">
    <property type="entry name" value="DULLARD PROTEIN PHOSPHATASE"/>
    <property type="match status" value="1"/>
</dbReference>
<dbReference type="InterPro" id="IPR011948">
    <property type="entry name" value="Dullard_phosphatase"/>
</dbReference>
<dbReference type="SUPFAM" id="SSF56784">
    <property type="entry name" value="HAD-like"/>
    <property type="match status" value="1"/>
</dbReference>
<dbReference type="InterPro" id="IPR004274">
    <property type="entry name" value="FCP1_dom"/>
</dbReference>